<dbReference type="SUPFAM" id="SSF117916">
    <property type="entry name" value="Fe-S cluster assembly (FSCA) domain-like"/>
    <property type="match status" value="1"/>
</dbReference>
<dbReference type="PANTHER" id="PTHR42961:SF2">
    <property type="entry name" value="IRON-SULFUR PROTEIN NUBPL"/>
    <property type="match status" value="1"/>
</dbReference>
<dbReference type="Gene3D" id="3.30.300.130">
    <property type="entry name" value="Fe-S cluster assembly (FSCA)"/>
    <property type="match status" value="1"/>
</dbReference>
<dbReference type="EMBL" id="CP002209">
    <property type="protein sequence ID" value="ADN76060.1"/>
    <property type="molecule type" value="Genomic_DNA"/>
</dbReference>
<keyword evidence="7 9" id="KW-0411">Iron-sulfur</keyword>
<dbReference type="InterPro" id="IPR044304">
    <property type="entry name" value="NUBPL-like"/>
</dbReference>
<evidence type="ECO:0000256" key="6">
    <source>
        <dbReference type="ARBA" id="ARBA00023004"/>
    </source>
</evidence>
<dbReference type="HOGENOM" id="CLU_024839_0_0_6"/>
<gene>
    <name evidence="11" type="ordered locus">Fbal_1857</name>
</gene>
<evidence type="ECO:0000256" key="8">
    <source>
        <dbReference type="ARBA" id="ARBA00024036"/>
    </source>
</evidence>
<name>E1SSN1_FERBD</name>
<proteinExistence type="inferred from homology"/>
<dbReference type="HAMAP" id="MF_02040">
    <property type="entry name" value="Mrp_NBP35"/>
    <property type="match status" value="1"/>
</dbReference>
<dbReference type="GO" id="GO:0005829">
    <property type="term" value="C:cytosol"/>
    <property type="evidence" value="ECO:0007669"/>
    <property type="project" value="TreeGrafter"/>
</dbReference>
<dbReference type="PROSITE" id="PS01215">
    <property type="entry name" value="MRP"/>
    <property type="match status" value="1"/>
</dbReference>
<accession>E1SSN1</accession>
<dbReference type="GO" id="GO:0016226">
    <property type="term" value="P:iron-sulfur cluster assembly"/>
    <property type="evidence" value="ECO:0007669"/>
    <property type="project" value="InterPro"/>
</dbReference>
<dbReference type="RefSeq" id="WP_013345366.1">
    <property type="nucleotide sequence ID" value="NC_014541.1"/>
</dbReference>
<reference evidence="11 12" key="1">
    <citation type="journal article" date="2010" name="Stand. Genomic Sci.">
        <title>Complete genome sequence of Ferrimonas balearica type strain (PAT).</title>
        <authorList>
            <person name="Nolan M."/>
            <person name="Sikorski J."/>
            <person name="Davenport K."/>
            <person name="Lucas S."/>
            <person name="Glavina Del Rio T."/>
            <person name="Tice H."/>
            <person name="Cheng J."/>
            <person name="Goodwin L."/>
            <person name="Pitluck S."/>
            <person name="Liolios K."/>
            <person name="Ivanova N."/>
            <person name="Mavromatis K."/>
            <person name="Ovchinnikova G."/>
            <person name="Pati A."/>
            <person name="Chen A."/>
            <person name="Palaniappan K."/>
            <person name="Land M."/>
            <person name="Hauser L."/>
            <person name="Chang Y."/>
            <person name="Jeffries C."/>
            <person name="Tapia R."/>
            <person name="Brettin T."/>
            <person name="Detter J."/>
            <person name="Han C."/>
            <person name="Yasawong M."/>
            <person name="Rohde M."/>
            <person name="Tindall B."/>
            <person name="Goker M."/>
            <person name="Woyke T."/>
            <person name="Bristow J."/>
            <person name="Eisen J."/>
            <person name="Markowitz V."/>
            <person name="Hugenholtz P."/>
            <person name="Kyrpides N."/>
            <person name="Klenk H."/>
            <person name="Lapidus A."/>
        </authorList>
    </citation>
    <scope>NUCLEOTIDE SEQUENCE [LARGE SCALE GENOMIC DNA]</scope>
    <source>
        <strain evidence="12">DSM 9799 / CCM 4581 / KCTC 23876 / PAT</strain>
    </source>
</reference>
<evidence type="ECO:0000256" key="5">
    <source>
        <dbReference type="ARBA" id="ARBA00022840"/>
    </source>
</evidence>
<dbReference type="eggNOG" id="COG0489">
    <property type="taxonomic scope" value="Bacteria"/>
</dbReference>
<dbReference type="GO" id="GO:0046872">
    <property type="term" value="F:metal ion binding"/>
    <property type="evidence" value="ECO:0007669"/>
    <property type="project" value="UniProtKB-KW"/>
</dbReference>
<dbReference type="PANTHER" id="PTHR42961">
    <property type="entry name" value="IRON-SULFUR PROTEIN NUBPL"/>
    <property type="match status" value="1"/>
</dbReference>
<dbReference type="GeneID" id="67182062"/>
<sequence>MSDQAIRNGLPEPLSSAVIARLEQHIDPYLEQDIVSAGIVRALELDGRRLQLGLAFPYPCKSQYRDLVMALTEKLSDLDEVDEVECEIGLAVPAISAGSIPAIPNIRNVIAVASGKGGVGKSTTAINLALALSAEGARVGVLDADIYGPSVPIMLGVTDFRPVSYDGKTMAPAFAHGIAAMSIGFMVTEDNAAAWRGPMAAGALVQLLEETQWPELDYLVIDMPPGTGDIQLTLSQKVPVSGAVIVTTPQEIATSDARKGITLFNKVNIPVLGIVENMSYHICSQCGSKEHPFGTGGGIETAKRYNVPLLGDLPLNLTIREHVDSGQPSVIAEPEGEIAAAYREIARKAAAALLARSEPEPSLAIEISSD</sequence>
<keyword evidence="12" id="KW-1185">Reference proteome</keyword>
<comment type="subunit">
    <text evidence="9">Homodimer.</text>
</comment>
<protein>
    <recommendedName>
        <fullName evidence="9">Iron-sulfur cluster carrier protein</fullName>
    </recommendedName>
</protein>
<dbReference type="NCBIfam" id="NF008669">
    <property type="entry name" value="PRK11670.1"/>
    <property type="match status" value="1"/>
</dbReference>
<evidence type="ECO:0000256" key="1">
    <source>
        <dbReference type="ARBA" id="ARBA00007352"/>
    </source>
</evidence>
<dbReference type="Proteomes" id="UP000006683">
    <property type="component" value="Chromosome"/>
</dbReference>
<evidence type="ECO:0000256" key="4">
    <source>
        <dbReference type="ARBA" id="ARBA00022741"/>
    </source>
</evidence>
<dbReference type="CDD" id="cd02037">
    <property type="entry name" value="Mrp_NBP35"/>
    <property type="match status" value="1"/>
</dbReference>
<dbReference type="InterPro" id="IPR027417">
    <property type="entry name" value="P-loop_NTPase"/>
</dbReference>
<dbReference type="InterPro" id="IPR033756">
    <property type="entry name" value="YlxH/NBP35"/>
</dbReference>
<dbReference type="Pfam" id="PF01883">
    <property type="entry name" value="FeS_assembly_P"/>
    <property type="match status" value="1"/>
</dbReference>
<dbReference type="GO" id="GO:0140663">
    <property type="term" value="F:ATP-dependent FeS chaperone activity"/>
    <property type="evidence" value="ECO:0007669"/>
    <property type="project" value="InterPro"/>
</dbReference>
<dbReference type="OrthoDB" id="9809679at2"/>
<dbReference type="FunFam" id="3.40.50.300:FF:000418">
    <property type="entry name" value="Iron-sulfur cluster carrier protein"/>
    <property type="match status" value="1"/>
</dbReference>
<dbReference type="GO" id="GO:0051539">
    <property type="term" value="F:4 iron, 4 sulfur cluster binding"/>
    <property type="evidence" value="ECO:0007669"/>
    <property type="project" value="TreeGrafter"/>
</dbReference>
<keyword evidence="3 9" id="KW-0479">Metal-binding</keyword>
<evidence type="ECO:0000256" key="2">
    <source>
        <dbReference type="ARBA" id="ARBA00008205"/>
    </source>
</evidence>
<feature type="domain" description="MIP18 family-like" evidence="10">
    <location>
        <begin position="17"/>
        <end position="85"/>
    </location>
</feature>
<comment type="similarity">
    <text evidence="8 9">Belongs to the Mrp/NBP35 ATP-binding proteins family.</text>
</comment>
<comment type="similarity">
    <text evidence="2">In the C-terminal section; belongs to the Mrp/NBP35 ATP-binding proteins family.</text>
</comment>
<evidence type="ECO:0000259" key="10">
    <source>
        <dbReference type="Pfam" id="PF01883"/>
    </source>
</evidence>
<dbReference type="SUPFAM" id="SSF52540">
    <property type="entry name" value="P-loop containing nucleoside triphosphate hydrolases"/>
    <property type="match status" value="1"/>
</dbReference>
<dbReference type="eggNOG" id="COG2151">
    <property type="taxonomic scope" value="Bacteria"/>
</dbReference>
<comment type="function">
    <text evidence="9">Binds and transfers iron-sulfur (Fe-S) clusters to target apoproteins. Can hydrolyze ATP.</text>
</comment>
<evidence type="ECO:0000256" key="9">
    <source>
        <dbReference type="HAMAP-Rule" id="MF_02040"/>
    </source>
</evidence>
<dbReference type="InterPro" id="IPR019591">
    <property type="entry name" value="Mrp/NBP35_ATP-bd"/>
</dbReference>
<dbReference type="GO" id="GO:0005524">
    <property type="term" value="F:ATP binding"/>
    <property type="evidence" value="ECO:0007669"/>
    <property type="project" value="UniProtKB-UniRule"/>
</dbReference>
<evidence type="ECO:0000256" key="3">
    <source>
        <dbReference type="ARBA" id="ARBA00022723"/>
    </source>
</evidence>
<dbReference type="GO" id="GO:0016887">
    <property type="term" value="F:ATP hydrolysis activity"/>
    <property type="evidence" value="ECO:0007669"/>
    <property type="project" value="UniProtKB-UniRule"/>
</dbReference>
<dbReference type="KEGG" id="fbl:Fbal_1857"/>
<keyword evidence="6 9" id="KW-0408">Iron</keyword>
<dbReference type="AlphaFoldDB" id="E1SSN1"/>
<dbReference type="InterPro" id="IPR000808">
    <property type="entry name" value="Mrp-like_CS"/>
</dbReference>
<organism evidence="11 12">
    <name type="scientific">Ferrimonas balearica (strain DSM 9799 / CCM 4581 / KCTC 23876 / PAT)</name>
    <dbReference type="NCBI Taxonomy" id="550540"/>
    <lineage>
        <taxon>Bacteria</taxon>
        <taxon>Pseudomonadati</taxon>
        <taxon>Pseudomonadota</taxon>
        <taxon>Gammaproteobacteria</taxon>
        <taxon>Alteromonadales</taxon>
        <taxon>Ferrimonadaceae</taxon>
        <taxon>Ferrimonas</taxon>
    </lineage>
</organism>
<dbReference type="Pfam" id="PF10609">
    <property type="entry name" value="ParA"/>
    <property type="match status" value="1"/>
</dbReference>
<keyword evidence="4 9" id="KW-0547">Nucleotide-binding</keyword>
<evidence type="ECO:0000313" key="11">
    <source>
        <dbReference type="EMBL" id="ADN76060.1"/>
    </source>
</evidence>
<keyword evidence="9" id="KW-0378">Hydrolase</keyword>
<evidence type="ECO:0000256" key="7">
    <source>
        <dbReference type="ARBA" id="ARBA00023014"/>
    </source>
</evidence>
<keyword evidence="5 9" id="KW-0067">ATP-binding</keyword>
<dbReference type="InterPro" id="IPR034904">
    <property type="entry name" value="FSCA_dom_sf"/>
</dbReference>
<evidence type="ECO:0000313" key="12">
    <source>
        <dbReference type="Proteomes" id="UP000006683"/>
    </source>
</evidence>
<dbReference type="STRING" id="550540.Fbal_1857"/>
<feature type="binding site" evidence="9">
    <location>
        <begin position="115"/>
        <end position="122"/>
    </location>
    <ligand>
        <name>ATP</name>
        <dbReference type="ChEBI" id="CHEBI:30616"/>
    </ligand>
</feature>
<dbReference type="Gene3D" id="3.40.50.300">
    <property type="entry name" value="P-loop containing nucleotide triphosphate hydrolases"/>
    <property type="match status" value="1"/>
</dbReference>
<dbReference type="InterPro" id="IPR002744">
    <property type="entry name" value="MIP18-like"/>
</dbReference>
<comment type="similarity">
    <text evidence="1">In the N-terminal section; belongs to the MIP18 family.</text>
</comment>